<dbReference type="EMBL" id="LR590484">
    <property type="protein sequence ID" value="VTR49838.1"/>
    <property type="molecule type" value="Genomic_DNA"/>
</dbReference>
<dbReference type="InterPro" id="IPR000394">
    <property type="entry name" value="RNA_pol_sigma_54"/>
</dbReference>
<dbReference type="Pfam" id="PF13377">
    <property type="entry name" value="Peripla_BP_3"/>
    <property type="match status" value="1"/>
</dbReference>
<dbReference type="GO" id="GO:0001216">
    <property type="term" value="F:DNA-binding transcription activator activity"/>
    <property type="evidence" value="ECO:0007669"/>
    <property type="project" value="InterPro"/>
</dbReference>
<dbReference type="InterPro" id="IPR028082">
    <property type="entry name" value="Peripla_BP_I"/>
</dbReference>
<dbReference type="InterPro" id="IPR046335">
    <property type="entry name" value="LacI/GalR-like_sensor"/>
</dbReference>
<dbReference type="Proteomes" id="UP000308196">
    <property type="component" value="Chromosome"/>
</dbReference>
<evidence type="ECO:0000259" key="4">
    <source>
        <dbReference type="PROSITE" id="PS50932"/>
    </source>
</evidence>
<name>A0A4V6KUR6_9SPHI</name>
<dbReference type="AlphaFoldDB" id="A0A4V6KUR6"/>
<evidence type="ECO:0000256" key="1">
    <source>
        <dbReference type="ARBA" id="ARBA00023015"/>
    </source>
</evidence>
<dbReference type="Gene3D" id="1.10.260.40">
    <property type="entry name" value="lambda repressor-like DNA-binding domains"/>
    <property type="match status" value="1"/>
</dbReference>
<dbReference type="PANTHER" id="PTHR30146">
    <property type="entry name" value="LACI-RELATED TRANSCRIPTIONAL REPRESSOR"/>
    <property type="match status" value="1"/>
</dbReference>
<feature type="domain" description="HTH lacI-type" evidence="4">
    <location>
        <begin position="16"/>
        <end position="70"/>
    </location>
</feature>
<reference evidence="5 6" key="1">
    <citation type="submission" date="2019-05" db="EMBL/GenBank/DDBJ databases">
        <authorList>
            <consortium name="Pathogen Informatics"/>
        </authorList>
    </citation>
    <scope>NUCLEOTIDE SEQUENCE [LARGE SCALE GENOMIC DNA]</scope>
    <source>
        <strain evidence="5 6">NCTC11429</strain>
    </source>
</reference>
<dbReference type="PROSITE" id="PS00717">
    <property type="entry name" value="SIGMA54_1"/>
    <property type="match status" value="1"/>
</dbReference>
<keyword evidence="3" id="KW-0804">Transcription</keyword>
<dbReference type="InterPro" id="IPR000843">
    <property type="entry name" value="HTH_LacI"/>
</dbReference>
<evidence type="ECO:0000256" key="2">
    <source>
        <dbReference type="ARBA" id="ARBA00023125"/>
    </source>
</evidence>
<evidence type="ECO:0000313" key="6">
    <source>
        <dbReference type="Proteomes" id="UP000308196"/>
    </source>
</evidence>
<dbReference type="SUPFAM" id="SSF47413">
    <property type="entry name" value="lambda repressor-like DNA-binding domains"/>
    <property type="match status" value="1"/>
</dbReference>
<organism evidence="5 6">
    <name type="scientific">Sphingobacterium thalpophilum</name>
    <dbReference type="NCBI Taxonomy" id="259"/>
    <lineage>
        <taxon>Bacteria</taxon>
        <taxon>Pseudomonadati</taxon>
        <taxon>Bacteroidota</taxon>
        <taxon>Sphingobacteriia</taxon>
        <taxon>Sphingobacteriales</taxon>
        <taxon>Sphingobacteriaceae</taxon>
        <taxon>Sphingobacterium</taxon>
    </lineage>
</organism>
<keyword evidence="1" id="KW-0805">Transcription regulation</keyword>
<protein>
    <submittedName>
        <fullName evidence="5">HTH-type transcriptional repressor CytR</fullName>
    </submittedName>
</protein>
<accession>A0A4V6KUR6</accession>
<gene>
    <name evidence="5" type="primary">cytR_3</name>
    <name evidence="5" type="ORF">NCTC11429_03963</name>
</gene>
<proteinExistence type="predicted"/>
<dbReference type="PANTHER" id="PTHR30146:SF109">
    <property type="entry name" value="HTH-TYPE TRANSCRIPTIONAL REGULATOR GALS"/>
    <property type="match status" value="1"/>
</dbReference>
<dbReference type="SMART" id="SM00354">
    <property type="entry name" value="HTH_LACI"/>
    <property type="match status" value="1"/>
</dbReference>
<dbReference type="InterPro" id="IPR010982">
    <property type="entry name" value="Lambda_DNA-bd_dom_sf"/>
</dbReference>
<dbReference type="KEGG" id="stha:NCTC11429_03963"/>
<dbReference type="Pfam" id="PF00356">
    <property type="entry name" value="LacI"/>
    <property type="match status" value="1"/>
</dbReference>
<evidence type="ECO:0000256" key="3">
    <source>
        <dbReference type="ARBA" id="ARBA00023163"/>
    </source>
</evidence>
<dbReference type="CDD" id="cd01392">
    <property type="entry name" value="HTH_LacI"/>
    <property type="match status" value="1"/>
</dbReference>
<dbReference type="STRING" id="1123265.GCA_000686625_04189"/>
<dbReference type="SUPFAM" id="SSF53822">
    <property type="entry name" value="Periplasmic binding protein-like I"/>
    <property type="match status" value="1"/>
</dbReference>
<dbReference type="PROSITE" id="PS50932">
    <property type="entry name" value="HTH_LACI_2"/>
    <property type="match status" value="1"/>
</dbReference>
<keyword evidence="2" id="KW-0238">DNA-binding</keyword>
<sequence length="350" mass="38668">MGCIIYDLPLSMKNPIGIKDIAEMLGISVSTVSRAFRDTHDVNPATRQRVLSLAKELNFKPNKNASALASGSTRNIGIVIPFITNYYFSMVISGIQEEAYEQDYNIILYVTNDSMAREKSLLENLSTSNLDGLLISISSDSSSNEHFDKLMARGLPIVFFDRVPNDIEASKVVQDDFEGAFRATEFLIERGATRIAHIAGPKDLKFTQLRLSGYMEALTQYKIAIDQSLIVHSGFSQVQGSEDTAKLLALPQRPDAIFAANDRKAVGAILSIKEHGLQVGRDIGVIGFTNDPIATVVEPTLTTMEEPAFEIGKRACALLIRHIKNKNFEIQDLVVPSRLIIRNSVAHKRV</sequence>
<dbReference type="CDD" id="cd06267">
    <property type="entry name" value="PBP1_LacI_sugar_binding-like"/>
    <property type="match status" value="1"/>
</dbReference>
<dbReference type="Gene3D" id="3.40.50.2300">
    <property type="match status" value="2"/>
</dbReference>
<evidence type="ECO:0000313" key="5">
    <source>
        <dbReference type="EMBL" id="VTR49838.1"/>
    </source>
</evidence>
<dbReference type="GO" id="GO:0016987">
    <property type="term" value="F:sigma factor activity"/>
    <property type="evidence" value="ECO:0007669"/>
    <property type="project" value="InterPro"/>
</dbReference>
<dbReference type="GO" id="GO:0000976">
    <property type="term" value="F:transcription cis-regulatory region binding"/>
    <property type="evidence" value="ECO:0007669"/>
    <property type="project" value="TreeGrafter"/>
</dbReference>